<accession>A0A812T3M2</accession>
<proteinExistence type="predicted"/>
<comment type="caution">
    <text evidence="1">The sequence shown here is derived from an EMBL/GenBank/DDBJ whole genome shotgun (WGS) entry which is preliminary data.</text>
</comment>
<dbReference type="EMBL" id="CAJNDS010002519">
    <property type="protein sequence ID" value="CAE7509077.1"/>
    <property type="molecule type" value="Genomic_DNA"/>
</dbReference>
<evidence type="ECO:0000313" key="2">
    <source>
        <dbReference type="Proteomes" id="UP000604046"/>
    </source>
</evidence>
<reference evidence="1" key="1">
    <citation type="submission" date="2021-02" db="EMBL/GenBank/DDBJ databases">
        <authorList>
            <person name="Dougan E. K."/>
            <person name="Rhodes N."/>
            <person name="Thang M."/>
            <person name="Chan C."/>
        </authorList>
    </citation>
    <scope>NUCLEOTIDE SEQUENCE</scope>
</reference>
<keyword evidence="2" id="KW-1185">Reference proteome</keyword>
<dbReference type="OrthoDB" id="10255013at2759"/>
<evidence type="ECO:0000313" key="1">
    <source>
        <dbReference type="EMBL" id="CAE7509077.1"/>
    </source>
</evidence>
<dbReference type="Proteomes" id="UP000604046">
    <property type="component" value="Unassembled WGS sequence"/>
</dbReference>
<sequence length="381" mass="43955">MVLLALNFIGAACASTIVRRAEVASSGVIGLQPADNSMPGSDNGSSVILNKVDTCQRRSDDECEKGSSSESEAKRIAVYTYVTGAYEEIRDFSVPCVPSGVDAFFILDDATRKSTSNEKLEVWRKRGWWILTMMPTMEGTSEVPLARYAAKSLKFSPPSWLLNGTWDWLVEFDGDISLNMAGLRPLVDTHSDKALVLLKWYWKECQPWDCFMWECDDMLQNRKEYVETSYQRIVKWKEQMQKLHDDPKHPFVPADYYELSVMFRNVAHARAGEVEDTFRKVLHQCRTIQRDQFLMPFFLWNSSLQQDVAAIPIATLYSDLHFCRVDTRRVRNLLADRDVHASSDVNVTEWRDFEADKFDAWPDELFREIDLEPPRSTDQRD</sequence>
<organism evidence="1 2">
    <name type="scientific">Symbiodinium natans</name>
    <dbReference type="NCBI Taxonomy" id="878477"/>
    <lineage>
        <taxon>Eukaryota</taxon>
        <taxon>Sar</taxon>
        <taxon>Alveolata</taxon>
        <taxon>Dinophyceae</taxon>
        <taxon>Suessiales</taxon>
        <taxon>Symbiodiniaceae</taxon>
        <taxon>Symbiodinium</taxon>
    </lineage>
</organism>
<dbReference type="AlphaFoldDB" id="A0A812T3M2"/>
<name>A0A812T3M2_9DINO</name>
<protein>
    <submittedName>
        <fullName evidence="1">CYSEP protein</fullName>
    </submittedName>
</protein>
<gene>
    <name evidence="1" type="primary">CYSEP</name>
    <name evidence="1" type="ORF">SNAT2548_LOCUS28507</name>
</gene>